<dbReference type="NCBIfam" id="TIGR03804">
    <property type="entry name" value="para_beta_helix"/>
    <property type="match status" value="1"/>
</dbReference>
<feature type="domain" description="Right handed beta helix" evidence="1">
    <location>
        <begin position="417"/>
        <end position="570"/>
    </location>
</feature>
<dbReference type="InterPro" id="IPR039448">
    <property type="entry name" value="Beta_helix"/>
</dbReference>
<evidence type="ECO:0000313" key="3">
    <source>
        <dbReference type="Proteomes" id="UP000198284"/>
    </source>
</evidence>
<dbReference type="Pfam" id="PF13229">
    <property type="entry name" value="Beta_helix"/>
    <property type="match status" value="1"/>
</dbReference>
<keyword evidence="3" id="KW-1185">Reference proteome</keyword>
<gene>
    <name evidence="2" type="ORF">SAMN06265795_103107</name>
</gene>
<dbReference type="Gene3D" id="2.160.20.10">
    <property type="entry name" value="Single-stranded right-handed beta-helix, Pectin lyase-like"/>
    <property type="match status" value="1"/>
</dbReference>
<organism evidence="2 3">
    <name type="scientific">Noviherbaspirillum humi</name>
    <dbReference type="NCBI Taxonomy" id="1688639"/>
    <lineage>
        <taxon>Bacteria</taxon>
        <taxon>Pseudomonadati</taxon>
        <taxon>Pseudomonadota</taxon>
        <taxon>Betaproteobacteria</taxon>
        <taxon>Burkholderiales</taxon>
        <taxon>Oxalobacteraceae</taxon>
        <taxon>Noviherbaspirillum</taxon>
    </lineage>
</organism>
<dbReference type="EMBL" id="FZOT01000003">
    <property type="protein sequence ID" value="SNS50271.1"/>
    <property type="molecule type" value="Genomic_DNA"/>
</dbReference>
<dbReference type="SMART" id="SM00710">
    <property type="entry name" value="PbH1"/>
    <property type="match status" value="7"/>
</dbReference>
<dbReference type="InterPro" id="IPR011050">
    <property type="entry name" value="Pectin_lyase_fold/virulence"/>
</dbReference>
<name>A0A239F0P4_9BURK</name>
<dbReference type="AlphaFoldDB" id="A0A239F0P4"/>
<dbReference type="InterPro" id="IPR012334">
    <property type="entry name" value="Pectin_lyas_fold"/>
</dbReference>
<dbReference type="PANTHER" id="PTHR36453:SF1">
    <property type="entry name" value="RIGHT HANDED BETA HELIX DOMAIN-CONTAINING PROTEIN"/>
    <property type="match status" value="1"/>
</dbReference>
<dbReference type="SUPFAM" id="SSF51126">
    <property type="entry name" value="Pectin lyase-like"/>
    <property type="match status" value="1"/>
</dbReference>
<evidence type="ECO:0000313" key="2">
    <source>
        <dbReference type="EMBL" id="SNS50271.1"/>
    </source>
</evidence>
<accession>A0A239F0P4</accession>
<dbReference type="Proteomes" id="UP000198284">
    <property type="component" value="Unassembled WGS sequence"/>
</dbReference>
<reference evidence="2 3" key="1">
    <citation type="submission" date="2017-06" db="EMBL/GenBank/DDBJ databases">
        <authorList>
            <person name="Kim H.J."/>
            <person name="Triplett B.A."/>
        </authorList>
    </citation>
    <scope>NUCLEOTIDE SEQUENCE [LARGE SCALE GENOMIC DNA]</scope>
    <source>
        <strain evidence="2 3">U15</strain>
    </source>
</reference>
<evidence type="ECO:0000259" key="1">
    <source>
        <dbReference type="Pfam" id="PF13229"/>
    </source>
</evidence>
<dbReference type="PANTHER" id="PTHR36453">
    <property type="entry name" value="SECRETED PROTEIN-RELATED"/>
    <property type="match status" value="1"/>
</dbReference>
<dbReference type="InterPro" id="IPR006626">
    <property type="entry name" value="PbH1"/>
</dbReference>
<protein>
    <submittedName>
        <fullName evidence="2">Parallel beta-helix repeat (Two copies)</fullName>
    </submittedName>
</protein>
<dbReference type="RefSeq" id="WP_089398615.1">
    <property type="nucleotide sequence ID" value="NZ_FZOT01000003.1"/>
</dbReference>
<dbReference type="InterPro" id="IPR022441">
    <property type="entry name" value="Para_beta_helix_rpt-2"/>
</dbReference>
<proteinExistence type="predicted"/>
<dbReference type="OrthoDB" id="9765222at2"/>
<sequence>MKTSLRSGSSCLSLTPVTSTRLKLPAAIALGSLLALSLSGCGGGGGESTMLAGGASSSVNAGSTINAVNDAGTGVGAGSAQPASSNASPAAAAQPAAVAPVAAVPATTLAALSVPVNVANDSTVLLECGRGYEGTLNLAGKSNVTVKTNGSCGMATLTAGQNVTGWRQESGNVYSAAVSFAPDQVIVDGSPVSLAHWPNSAAALATPTGTSASTIRANLPNGDLVGANVVYRSTNWSYDSRPITGYASGTMTVGARPSDSFDGYDPSGTGSFYVEGKLWMLDTAGEWAYSNGRLYLWAPDGQSPEGRVYASAAKHAIEASNSSGITIDGVKIYGVATAVNAPGATRLSMLNSQVVNASDNGIANAGGSGLTVNATLFQNIRHDAIGINWGGGGESIQNSRFENIGTVGMPTNSRAAVNITDGVGSKVINNTVVNAGYNALWVFRGATVANNTVDGACRVLSDCGGIYMMGRDQQPLNTVVSNNVVKNVGQGQQWAWAIYLDDSSNSVTVSGNTITDNAAGMQIHNGFNNVISGNTFARNAQNHIFMNENPGYAIRGIQVTGNSFSMATGQAYQLGADGNNPATAFGSYSKNSYVSSVASFADLGWGNSVTWAQWRSQTGQDGDSTFRAQ</sequence>